<organism evidence="10 11">
    <name type="scientific">Theobroma cacao</name>
    <name type="common">Cacao</name>
    <name type="synonym">Cocoa</name>
    <dbReference type="NCBI Taxonomy" id="3641"/>
    <lineage>
        <taxon>Eukaryota</taxon>
        <taxon>Viridiplantae</taxon>
        <taxon>Streptophyta</taxon>
        <taxon>Embryophyta</taxon>
        <taxon>Tracheophyta</taxon>
        <taxon>Spermatophyta</taxon>
        <taxon>Magnoliopsida</taxon>
        <taxon>eudicotyledons</taxon>
        <taxon>Gunneridae</taxon>
        <taxon>Pentapetalae</taxon>
        <taxon>rosids</taxon>
        <taxon>malvids</taxon>
        <taxon>Malvales</taxon>
        <taxon>Malvaceae</taxon>
        <taxon>Byttnerioideae</taxon>
        <taxon>Theobroma</taxon>
    </lineage>
</organism>
<dbReference type="GeneID" id="108661399"/>
<feature type="region of interest" description="Disordered" evidence="8">
    <location>
        <begin position="59"/>
        <end position="82"/>
    </location>
</feature>
<feature type="signal peptide" evidence="9">
    <location>
        <begin position="1"/>
        <end position="26"/>
    </location>
</feature>
<evidence type="ECO:0000256" key="4">
    <source>
        <dbReference type="ARBA" id="ARBA00022729"/>
    </source>
</evidence>
<dbReference type="GO" id="GO:0005576">
    <property type="term" value="C:extracellular region"/>
    <property type="evidence" value="ECO:0007669"/>
    <property type="project" value="UniProtKB-SubCell"/>
</dbReference>
<dbReference type="Gramene" id="Tc01v2_t020310.1">
    <property type="protein sequence ID" value="Tc01v2_p020310.1"/>
    <property type="gene ID" value="Tc01v2_g020310"/>
</dbReference>
<evidence type="ECO:0000256" key="6">
    <source>
        <dbReference type="ARBA" id="ARBA00023180"/>
    </source>
</evidence>
<protein>
    <submittedName>
        <fullName evidence="11">CLAVATA3/ESR (CLE)-related protein 5-like</fullName>
    </submittedName>
</protein>
<dbReference type="KEGG" id="tcc:108661399"/>
<proteinExistence type="inferred from homology"/>
<evidence type="ECO:0000256" key="2">
    <source>
        <dbReference type="ARBA" id="ARBA00005416"/>
    </source>
</evidence>
<reference evidence="11" key="2">
    <citation type="submission" date="2025-08" db="UniProtKB">
        <authorList>
            <consortium name="RefSeq"/>
        </authorList>
    </citation>
    <scope>IDENTIFICATION</scope>
</reference>
<dbReference type="PANTHER" id="PTHR36016">
    <property type="entry name" value="CLAVATA3/ESR (CLE)-RELATED PROTEIN 7"/>
    <property type="match status" value="1"/>
</dbReference>
<sequence>MAKYLTIATALTIFLILSSTPLSSQARIIQGVRAMQKSIDSKLLLHELGFDLPKLKHYQRMSTRGPGSDRVSPGGPDPQHHF</sequence>
<name>A0AB32W715_THECC</name>
<evidence type="ECO:0000256" key="8">
    <source>
        <dbReference type="SAM" id="MobiDB-lite"/>
    </source>
</evidence>
<evidence type="ECO:0000256" key="3">
    <source>
        <dbReference type="ARBA" id="ARBA00022525"/>
    </source>
</evidence>
<comment type="similarity">
    <text evidence="2">Belongs to the CLV3/ESR signal peptide family.</text>
</comment>
<dbReference type="PANTHER" id="PTHR36016:SF1">
    <property type="entry name" value="CLAVATA3_ESR (CLE)-RELATED PROTEIN 5-RELATED"/>
    <property type="match status" value="1"/>
</dbReference>
<dbReference type="Proteomes" id="UP000694886">
    <property type="component" value="Chromosome 1"/>
</dbReference>
<keyword evidence="5" id="KW-0221">Differentiation</keyword>
<accession>A0AB32W715</accession>
<evidence type="ECO:0000256" key="9">
    <source>
        <dbReference type="SAM" id="SignalP"/>
    </source>
</evidence>
<dbReference type="RefSeq" id="XP_017973395.1">
    <property type="nucleotide sequence ID" value="XM_018117906.1"/>
</dbReference>
<comment type="subcellular location">
    <subcellularLocation>
        <location evidence="1">Secreted</location>
        <location evidence="1">Extracellular space</location>
    </subcellularLocation>
</comment>
<dbReference type="AlphaFoldDB" id="A0AB32W715"/>
<dbReference type="GO" id="GO:0030154">
    <property type="term" value="P:cell differentiation"/>
    <property type="evidence" value="ECO:0007669"/>
    <property type="project" value="UniProtKB-KW"/>
</dbReference>
<reference evidence="10" key="1">
    <citation type="journal article" date="1997" name="Nucleic Acids Res.">
        <title>tRNAscan-SE: a program for improved detection of transfer RNA genes in genomic sequence.</title>
        <authorList>
            <person name="Lowe T.M."/>
            <person name="Eddy S.R."/>
        </authorList>
    </citation>
    <scope>NUCLEOTIDE SEQUENCE [LARGE SCALE GENOMIC DNA]</scope>
    <source>
        <strain evidence="10">r\B97-61/B2</strain>
    </source>
</reference>
<evidence type="ECO:0000256" key="1">
    <source>
        <dbReference type="ARBA" id="ARBA00004239"/>
    </source>
</evidence>
<keyword evidence="7" id="KW-0379">Hydroxylation</keyword>
<evidence type="ECO:0000313" key="11">
    <source>
        <dbReference type="RefSeq" id="XP_017973395.1"/>
    </source>
</evidence>
<evidence type="ECO:0000256" key="7">
    <source>
        <dbReference type="ARBA" id="ARBA00023278"/>
    </source>
</evidence>
<gene>
    <name evidence="11" type="primary">LOC108661399</name>
</gene>
<feature type="chain" id="PRO_5044247978" evidence="9">
    <location>
        <begin position="27"/>
        <end position="82"/>
    </location>
</feature>
<keyword evidence="6" id="KW-0325">Glycoprotein</keyword>
<keyword evidence="4 9" id="KW-0732">Signal</keyword>
<dbReference type="InterPro" id="IPR039617">
    <property type="entry name" value="CLAVATA3-CLE"/>
</dbReference>
<evidence type="ECO:0000256" key="5">
    <source>
        <dbReference type="ARBA" id="ARBA00022782"/>
    </source>
</evidence>
<evidence type="ECO:0000313" key="10">
    <source>
        <dbReference type="Proteomes" id="UP000694886"/>
    </source>
</evidence>
<keyword evidence="3" id="KW-0964">Secreted</keyword>